<dbReference type="PROSITE" id="PS00022">
    <property type="entry name" value="EGF_1"/>
    <property type="match status" value="1"/>
</dbReference>
<proteinExistence type="predicted"/>
<keyword evidence="1 3" id="KW-1015">Disulfide bond</keyword>
<evidence type="ECO:0008006" key="8">
    <source>
        <dbReference type="Google" id="ProtNLM"/>
    </source>
</evidence>
<keyword evidence="3" id="KW-0245">EGF-like domain</keyword>
<comment type="caution">
    <text evidence="6">The sequence shown here is derived from an EMBL/GenBank/DDBJ whole genome shotgun (WGS) entry which is preliminary data.</text>
</comment>
<dbReference type="PANTHER" id="PTHR11339">
    <property type="entry name" value="EXTRACELLULAR MATRIX GLYCOPROTEIN RELATED"/>
    <property type="match status" value="1"/>
</dbReference>
<protein>
    <recommendedName>
        <fullName evidence="8">von Willebrand factor D and EGF domain-containing protein</fullName>
    </recommendedName>
</protein>
<comment type="caution">
    <text evidence="3">Lacks conserved residue(s) required for the propagation of feature annotation.</text>
</comment>
<keyword evidence="7" id="KW-1185">Reference proteome</keyword>
<feature type="disulfide bond" evidence="3">
    <location>
        <begin position="29"/>
        <end position="38"/>
    </location>
</feature>
<dbReference type="AlphaFoldDB" id="A0AAV8Y0S0"/>
<dbReference type="PROSITE" id="PS50026">
    <property type="entry name" value="EGF_3"/>
    <property type="match status" value="1"/>
</dbReference>
<reference evidence="6" key="1">
    <citation type="journal article" date="2023" name="Insect Mol. Biol.">
        <title>Genome sequencing provides insights into the evolution of gene families encoding plant cell wall-degrading enzymes in longhorned beetles.</title>
        <authorList>
            <person name="Shin N.R."/>
            <person name="Okamura Y."/>
            <person name="Kirsch R."/>
            <person name="Pauchet Y."/>
        </authorList>
    </citation>
    <scope>NUCLEOTIDE SEQUENCE</scope>
    <source>
        <strain evidence="6">AMC_N1</strain>
    </source>
</reference>
<evidence type="ECO:0000256" key="2">
    <source>
        <dbReference type="ARBA" id="ARBA00023180"/>
    </source>
</evidence>
<dbReference type="Gene3D" id="2.10.25.10">
    <property type="entry name" value="Laminin"/>
    <property type="match status" value="1"/>
</dbReference>
<sequence length="473" mass="52619">MMNLTRAETICVPPCQNNGICMAPNQCNCPENFMGPQCQFENKPCLNYPPMPINSRRSCRSNICTISCLNGHEFPDGSAITTMACKNGLWVPTKEKWQPVILLVKMVETVCHSTFVNAHRSFEDLNANTMLTSAVPKKLPVNGGYKCSGDGESVSCSISCPEGIQFEFQPEPFYTCHFSTGIFLPAHIPQCVYPDTMEIIPQPGSSYNYFLPNTSGFSLGSPSIGHGIPVNYEDIGNPIFIPNNMYAQTPPPTVYNDSNVVQFVPIGQHGKQEHQFVTLEPKLPSPGSCFHWGSTHYKTFDGKIYSFESKCSHILVRDGVDNTFSIVTKNHEDCYFDPVHCHTVVMIYLQDKEYYLKRSSEGVPIFASTKKTLPIPGQLPGIRVEMSAHHIVVSLDSLGVKIRWDGQQFVHVEAKENLWNRTEGLCGKLDGDVRNDALTRDGQVPRSIVTLASSWKADDPENFVQASSPSFEN</sequence>
<dbReference type="InterPro" id="IPR050780">
    <property type="entry name" value="Mucin_vWF_Thrombospondin_sf"/>
</dbReference>
<keyword evidence="2" id="KW-0325">Glycoprotein</keyword>
<organism evidence="6 7">
    <name type="scientific">Aromia moschata</name>
    <dbReference type="NCBI Taxonomy" id="1265417"/>
    <lineage>
        <taxon>Eukaryota</taxon>
        <taxon>Metazoa</taxon>
        <taxon>Ecdysozoa</taxon>
        <taxon>Arthropoda</taxon>
        <taxon>Hexapoda</taxon>
        <taxon>Insecta</taxon>
        <taxon>Pterygota</taxon>
        <taxon>Neoptera</taxon>
        <taxon>Endopterygota</taxon>
        <taxon>Coleoptera</taxon>
        <taxon>Polyphaga</taxon>
        <taxon>Cucujiformia</taxon>
        <taxon>Chrysomeloidea</taxon>
        <taxon>Cerambycidae</taxon>
        <taxon>Cerambycinae</taxon>
        <taxon>Callichromatini</taxon>
        <taxon>Aromia</taxon>
    </lineage>
</organism>
<dbReference type="InterPro" id="IPR001846">
    <property type="entry name" value="VWF_type-D"/>
</dbReference>
<feature type="domain" description="EGF-like" evidence="4">
    <location>
        <begin position="7"/>
        <end position="39"/>
    </location>
</feature>
<dbReference type="Pfam" id="PF00094">
    <property type="entry name" value="VWD"/>
    <property type="match status" value="1"/>
</dbReference>
<evidence type="ECO:0000313" key="6">
    <source>
        <dbReference type="EMBL" id="KAJ8945046.1"/>
    </source>
</evidence>
<evidence type="ECO:0000259" key="5">
    <source>
        <dbReference type="PROSITE" id="PS51233"/>
    </source>
</evidence>
<accession>A0AAV8Y0S0</accession>
<feature type="domain" description="VWFD" evidence="5">
    <location>
        <begin position="287"/>
        <end position="463"/>
    </location>
</feature>
<dbReference type="SUPFAM" id="SSF57196">
    <property type="entry name" value="EGF/Laminin"/>
    <property type="match status" value="1"/>
</dbReference>
<feature type="disulfide bond" evidence="3">
    <location>
        <begin position="11"/>
        <end position="21"/>
    </location>
</feature>
<dbReference type="GO" id="GO:0005615">
    <property type="term" value="C:extracellular space"/>
    <property type="evidence" value="ECO:0007669"/>
    <property type="project" value="TreeGrafter"/>
</dbReference>
<dbReference type="SMART" id="SM00216">
    <property type="entry name" value="VWD"/>
    <property type="match status" value="1"/>
</dbReference>
<dbReference type="Proteomes" id="UP001162162">
    <property type="component" value="Unassembled WGS sequence"/>
</dbReference>
<dbReference type="EMBL" id="JAPWTK010000229">
    <property type="protein sequence ID" value="KAJ8945046.1"/>
    <property type="molecule type" value="Genomic_DNA"/>
</dbReference>
<dbReference type="PROSITE" id="PS51233">
    <property type="entry name" value="VWFD"/>
    <property type="match status" value="1"/>
</dbReference>
<dbReference type="GO" id="GO:0031012">
    <property type="term" value="C:extracellular matrix"/>
    <property type="evidence" value="ECO:0007669"/>
    <property type="project" value="TreeGrafter"/>
</dbReference>
<dbReference type="InterPro" id="IPR000742">
    <property type="entry name" value="EGF"/>
</dbReference>
<dbReference type="PANTHER" id="PTHR11339:SF386">
    <property type="entry name" value="HEMOLECTIN, ISOFORM A"/>
    <property type="match status" value="1"/>
</dbReference>
<evidence type="ECO:0000259" key="4">
    <source>
        <dbReference type="PROSITE" id="PS50026"/>
    </source>
</evidence>
<evidence type="ECO:0000313" key="7">
    <source>
        <dbReference type="Proteomes" id="UP001162162"/>
    </source>
</evidence>
<dbReference type="SMART" id="SM00181">
    <property type="entry name" value="EGF"/>
    <property type="match status" value="1"/>
</dbReference>
<evidence type="ECO:0000256" key="1">
    <source>
        <dbReference type="ARBA" id="ARBA00023157"/>
    </source>
</evidence>
<evidence type="ECO:0000256" key="3">
    <source>
        <dbReference type="PROSITE-ProRule" id="PRU00076"/>
    </source>
</evidence>
<gene>
    <name evidence="6" type="ORF">NQ318_019042</name>
</gene>
<name>A0AAV8Y0S0_9CUCU</name>